<dbReference type="GeneID" id="75916675"/>
<evidence type="ECO:0000313" key="4">
    <source>
        <dbReference type="Proteomes" id="UP001206595"/>
    </source>
</evidence>
<protein>
    <recommendedName>
        <fullName evidence="2">BZIP domain-containing protein</fullName>
    </recommendedName>
</protein>
<reference evidence="3" key="1">
    <citation type="submission" date="2021-06" db="EMBL/GenBank/DDBJ databases">
        <authorList>
            <consortium name="DOE Joint Genome Institute"/>
            <person name="Mondo S.J."/>
            <person name="Amses K.R."/>
            <person name="Simmons D.R."/>
            <person name="Longcore J.E."/>
            <person name="Seto K."/>
            <person name="Alves G.H."/>
            <person name="Bonds A.E."/>
            <person name="Quandt C.A."/>
            <person name="Davis W.J."/>
            <person name="Chang Y."/>
            <person name="Letcher P.M."/>
            <person name="Powell M.J."/>
            <person name="Kuo A."/>
            <person name="Labutti K."/>
            <person name="Pangilinan J."/>
            <person name="Andreopoulos W."/>
            <person name="Tritt A."/>
            <person name="Riley R."/>
            <person name="Hundley H."/>
            <person name="Johnson J."/>
            <person name="Lipzen A."/>
            <person name="Barry K."/>
            <person name="Berbee M.L."/>
            <person name="Buchler N.E."/>
            <person name="Grigoriev I.V."/>
            <person name="Spatafora J.W."/>
            <person name="Stajich J.E."/>
            <person name="James T.Y."/>
        </authorList>
    </citation>
    <scope>NUCLEOTIDE SEQUENCE</scope>
    <source>
        <strain evidence="3">AG</strain>
    </source>
</reference>
<organism evidence="3 4">
    <name type="scientific">Umbelopsis ramanniana AG</name>
    <dbReference type="NCBI Taxonomy" id="1314678"/>
    <lineage>
        <taxon>Eukaryota</taxon>
        <taxon>Fungi</taxon>
        <taxon>Fungi incertae sedis</taxon>
        <taxon>Mucoromycota</taxon>
        <taxon>Mucoromycotina</taxon>
        <taxon>Umbelopsidomycetes</taxon>
        <taxon>Umbelopsidales</taxon>
        <taxon>Umbelopsidaceae</taxon>
        <taxon>Umbelopsis</taxon>
    </lineage>
</organism>
<reference evidence="3" key="2">
    <citation type="journal article" date="2022" name="Proc. Natl. Acad. Sci. U.S.A.">
        <title>Diploid-dominant life cycles characterize the early evolution of Fungi.</title>
        <authorList>
            <person name="Amses K.R."/>
            <person name="Simmons D.R."/>
            <person name="Longcore J.E."/>
            <person name="Mondo S.J."/>
            <person name="Seto K."/>
            <person name="Jeronimo G.H."/>
            <person name="Bonds A.E."/>
            <person name="Quandt C.A."/>
            <person name="Davis W.J."/>
            <person name="Chang Y."/>
            <person name="Federici B.A."/>
            <person name="Kuo A."/>
            <person name="LaButti K."/>
            <person name="Pangilinan J."/>
            <person name="Andreopoulos W."/>
            <person name="Tritt A."/>
            <person name="Riley R."/>
            <person name="Hundley H."/>
            <person name="Johnson J."/>
            <person name="Lipzen A."/>
            <person name="Barry K."/>
            <person name="Lang B.F."/>
            <person name="Cuomo C.A."/>
            <person name="Buchler N.E."/>
            <person name="Grigoriev I.V."/>
            <person name="Spatafora J.W."/>
            <person name="Stajich J.E."/>
            <person name="James T.Y."/>
        </authorList>
    </citation>
    <scope>NUCLEOTIDE SEQUENCE</scope>
    <source>
        <strain evidence="3">AG</strain>
    </source>
</reference>
<feature type="compositionally biased region" description="Polar residues" evidence="1">
    <location>
        <begin position="93"/>
        <end position="103"/>
    </location>
</feature>
<evidence type="ECO:0000259" key="2">
    <source>
        <dbReference type="PROSITE" id="PS00036"/>
    </source>
</evidence>
<comment type="caution">
    <text evidence="3">The sequence shown here is derived from an EMBL/GenBank/DDBJ whole genome shotgun (WGS) entry which is preliminary data.</text>
</comment>
<keyword evidence="4" id="KW-1185">Reference proteome</keyword>
<feature type="domain" description="BZIP" evidence="2">
    <location>
        <begin position="125"/>
        <end position="140"/>
    </location>
</feature>
<feature type="region of interest" description="Disordered" evidence="1">
    <location>
        <begin position="65"/>
        <end position="128"/>
    </location>
</feature>
<dbReference type="EMBL" id="MU620950">
    <property type="protein sequence ID" value="KAI8576740.1"/>
    <property type="molecule type" value="Genomic_DNA"/>
</dbReference>
<gene>
    <name evidence="3" type="ORF">K450DRAFT_255358</name>
</gene>
<evidence type="ECO:0000256" key="1">
    <source>
        <dbReference type="SAM" id="MobiDB-lite"/>
    </source>
</evidence>
<dbReference type="InterPro" id="IPR004827">
    <property type="entry name" value="bZIP"/>
</dbReference>
<feature type="compositionally biased region" description="Basic and acidic residues" evidence="1">
    <location>
        <begin position="108"/>
        <end position="127"/>
    </location>
</feature>
<sequence length="166" mass="18606">MNNQANRQPDLPVFDDIDILTYLMQADSENILAANTAVSTSAMDSIVSGDIVPMPTITEHVESQPIKMESLSDHVPPAYGSESSSPPANSPPHQQHGSPLQNFDNDETDWRPDPETLKKMTSKERRQLRNKISARNFRVRRKGMFIGYPKKKKKASQGAILIFTWA</sequence>
<dbReference type="RefSeq" id="XP_051441744.1">
    <property type="nucleotide sequence ID" value="XM_051591332.1"/>
</dbReference>
<dbReference type="AlphaFoldDB" id="A0AAD5E5I1"/>
<dbReference type="Proteomes" id="UP001206595">
    <property type="component" value="Unassembled WGS sequence"/>
</dbReference>
<proteinExistence type="predicted"/>
<dbReference type="PROSITE" id="PS00036">
    <property type="entry name" value="BZIP_BASIC"/>
    <property type="match status" value="1"/>
</dbReference>
<dbReference type="GO" id="GO:0003700">
    <property type="term" value="F:DNA-binding transcription factor activity"/>
    <property type="evidence" value="ECO:0007669"/>
    <property type="project" value="InterPro"/>
</dbReference>
<evidence type="ECO:0000313" key="3">
    <source>
        <dbReference type="EMBL" id="KAI8576740.1"/>
    </source>
</evidence>
<accession>A0AAD5E5I1</accession>
<name>A0AAD5E5I1_UMBRA</name>